<gene>
    <name evidence="3" type="ORF">Glove_151g74</name>
</gene>
<dbReference type="InterPro" id="IPR011990">
    <property type="entry name" value="TPR-like_helical_dom_sf"/>
</dbReference>
<reference evidence="3 4" key="1">
    <citation type="submission" date="2018-08" db="EMBL/GenBank/DDBJ databases">
        <title>Genome and evolution of the arbuscular mycorrhizal fungus Diversispora epigaea (formerly Glomus versiforme) and its bacterial endosymbionts.</title>
        <authorList>
            <person name="Sun X."/>
            <person name="Fei Z."/>
            <person name="Harrison M."/>
        </authorList>
    </citation>
    <scope>NUCLEOTIDE SEQUENCE [LARGE SCALE GENOMIC DNA]</scope>
    <source>
        <strain evidence="3 4">IT104</strain>
    </source>
</reference>
<dbReference type="SMART" id="SM00671">
    <property type="entry name" value="SEL1"/>
    <property type="match status" value="2"/>
</dbReference>
<evidence type="ECO:0000313" key="3">
    <source>
        <dbReference type="EMBL" id="RHZ79170.1"/>
    </source>
</evidence>
<dbReference type="Pfam" id="PF08238">
    <property type="entry name" value="Sel1"/>
    <property type="match status" value="3"/>
</dbReference>
<keyword evidence="4" id="KW-1185">Reference proteome</keyword>
<feature type="chain" id="PRO_5017351517" evidence="2">
    <location>
        <begin position="20"/>
        <end position="274"/>
    </location>
</feature>
<dbReference type="SUPFAM" id="SSF81901">
    <property type="entry name" value="HCP-like"/>
    <property type="match status" value="1"/>
</dbReference>
<comment type="caution">
    <text evidence="3">The sequence shown here is derived from an EMBL/GenBank/DDBJ whole genome shotgun (WGS) entry which is preliminary data.</text>
</comment>
<evidence type="ECO:0000256" key="2">
    <source>
        <dbReference type="SAM" id="SignalP"/>
    </source>
</evidence>
<protein>
    <submittedName>
        <fullName evidence="3">Uncharacterized protein</fullName>
    </submittedName>
</protein>
<evidence type="ECO:0000313" key="4">
    <source>
        <dbReference type="Proteomes" id="UP000266861"/>
    </source>
</evidence>
<accession>A0A397J2Q4</accession>
<name>A0A397J2Q4_9GLOM</name>
<keyword evidence="2" id="KW-0732">Signal</keyword>
<dbReference type="Gene3D" id="1.25.40.10">
    <property type="entry name" value="Tetratricopeptide repeat domain"/>
    <property type="match status" value="2"/>
</dbReference>
<evidence type="ECO:0000256" key="1">
    <source>
        <dbReference type="ARBA" id="ARBA00038101"/>
    </source>
</evidence>
<dbReference type="EMBL" id="PQFF01000142">
    <property type="protein sequence ID" value="RHZ79170.1"/>
    <property type="molecule type" value="Genomic_DNA"/>
</dbReference>
<dbReference type="AlphaFoldDB" id="A0A397J2Q4"/>
<proteinExistence type="inferred from homology"/>
<dbReference type="Proteomes" id="UP000266861">
    <property type="component" value="Unassembled WGS sequence"/>
</dbReference>
<sequence>MLSLHLLWFQFHVFNNSNGQNHLEYCFENGIETTKDEEKAFQCYLRSTEGGYCDGQYNTNGIGTTKDEKKAFQWCLKLAKEENSDDKSKPQKDKETAFKRYLKSAEGGNSDGQFLDIVMKWYRTTKDDGEHFSVETKDEEKAFQWYLKSTEGGNNNRQYNLGNYIQNTSSILFTTFRHEFQHNGNSYLNIIFNAVIPVTELDENANMKYLDEALALFGNQNGLISSKLLSNKSTRENNINRENDGDNINIDVEKSTVDKYSNDMEGRIKLGQRK</sequence>
<dbReference type="PANTHER" id="PTHR11102">
    <property type="entry name" value="SEL-1-LIKE PROTEIN"/>
    <property type="match status" value="1"/>
</dbReference>
<organism evidence="3 4">
    <name type="scientific">Diversispora epigaea</name>
    <dbReference type="NCBI Taxonomy" id="1348612"/>
    <lineage>
        <taxon>Eukaryota</taxon>
        <taxon>Fungi</taxon>
        <taxon>Fungi incertae sedis</taxon>
        <taxon>Mucoromycota</taxon>
        <taxon>Glomeromycotina</taxon>
        <taxon>Glomeromycetes</taxon>
        <taxon>Diversisporales</taxon>
        <taxon>Diversisporaceae</taxon>
        <taxon>Diversispora</taxon>
    </lineage>
</organism>
<comment type="similarity">
    <text evidence="1">Belongs to the sel-1 family.</text>
</comment>
<feature type="signal peptide" evidence="2">
    <location>
        <begin position="1"/>
        <end position="19"/>
    </location>
</feature>
<dbReference type="InterPro" id="IPR006597">
    <property type="entry name" value="Sel1-like"/>
</dbReference>
<dbReference type="PANTHER" id="PTHR11102:SF160">
    <property type="entry name" value="ERAD-ASSOCIATED E3 UBIQUITIN-PROTEIN LIGASE COMPONENT HRD3"/>
    <property type="match status" value="1"/>
</dbReference>
<dbReference type="InterPro" id="IPR050767">
    <property type="entry name" value="Sel1_AlgK"/>
</dbReference>